<comment type="caution">
    <text evidence="2">The sequence shown here is derived from an EMBL/GenBank/DDBJ whole genome shotgun (WGS) entry which is preliminary data.</text>
</comment>
<dbReference type="InParanoid" id="K1VWW8"/>
<accession>K1VWW8</accession>
<reference evidence="2 3" key="1">
    <citation type="journal article" date="2012" name="Eukaryot. Cell">
        <title>Genome sequence of the Trichosporon asahii environmental strain CBS 8904.</title>
        <authorList>
            <person name="Yang R.Y."/>
            <person name="Li H.T."/>
            <person name="Zhu H."/>
            <person name="Zhou G.P."/>
            <person name="Wang M."/>
            <person name="Wang L."/>
        </authorList>
    </citation>
    <scope>NUCLEOTIDE SEQUENCE [LARGE SCALE GENOMIC DNA]</scope>
    <source>
        <strain evidence="2 3">CBS 8904</strain>
    </source>
</reference>
<organism evidence="2 3">
    <name type="scientific">Trichosporon asahii var. asahii (strain CBS 8904)</name>
    <name type="common">Yeast</name>
    <dbReference type="NCBI Taxonomy" id="1220162"/>
    <lineage>
        <taxon>Eukaryota</taxon>
        <taxon>Fungi</taxon>
        <taxon>Dikarya</taxon>
        <taxon>Basidiomycota</taxon>
        <taxon>Agaricomycotina</taxon>
        <taxon>Tremellomycetes</taxon>
        <taxon>Trichosporonales</taxon>
        <taxon>Trichosporonaceae</taxon>
        <taxon>Trichosporon</taxon>
    </lineage>
</organism>
<feature type="region of interest" description="Disordered" evidence="1">
    <location>
        <begin position="1"/>
        <end position="69"/>
    </location>
</feature>
<keyword evidence="3" id="KW-1185">Reference proteome</keyword>
<dbReference type="OrthoDB" id="10453061at2759"/>
<feature type="region of interest" description="Disordered" evidence="1">
    <location>
        <begin position="173"/>
        <end position="201"/>
    </location>
</feature>
<name>K1VWW8_TRIAC</name>
<protein>
    <recommendedName>
        <fullName evidence="4">DUF1349 domain-containing protein</fullName>
    </recommendedName>
</protein>
<evidence type="ECO:0008006" key="4">
    <source>
        <dbReference type="Google" id="ProtNLM"/>
    </source>
</evidence>
<feature type="compositionally biased region" description="Low complexity" evidence="1">
    <location>
        <begin position="17"/>
        <end position="27"/>
    </location>
</feature>
<dbReference type="HOGENOM" id="CLU_082825_1_0_1"/>
<gene>
    <name evidence="2" type="ORF">A1Q2_01732</name>
</gene>
<dbReference type="Proteomes" id="UP000006757">
    <property type="component" value="Unassembled WGS sequence"/>
</dbReference>
<dbReference type="InterPro" id="IPR009784">
    <property type="entry name" value="DUF1349"/>
</dbReference>
<dbReference type="Gene3D" id="2.60.120.200">
    <property type="match status" value="1"/>
</dbReference>
<dbReference type="AlphaFoldDB" id="K1VWW8"/>
<dbReference type="EMBL" id="AMBO01000238">
    <property type="protein sequence ID" value="EKD03962.1"/>
    <property type="molecule type" value="Genomic_DNA"/>
</dbReference>
<proteinExistence type="predicted"/>
<sequence length="293" mass="31303">MQHSEQGKLPTHHHSTHTAPTRAASHRSSSDTDAPCALPSLTSPTLSARPPPSHPPRSSPTLHRKSMSADEVVVPGLPPLDWALKPGRAYVTQSSLFLEANGSTDWFCPGPSQNPRLNARPLGFSAPGTFALSAKVSIKGERSVYDAPALIVWRLSSPKRHWAKLCFEQAPALSPSPSPDGEEDVNGSPGPRDTGTTGPVSVVNHCDASDDASHGATDGEALYLRVSRTGSSSFAFHSSTDGRRWDLLRIFTLGGEGEIRAGFLAQCPMGSGCECRFEEIRLGQPPRNLRDGT</sequence>
<dbReference type="PANTHER" id="PTHR35332">
    <property type="entry name" value="REGULATION OF ENOLASE PROTEIN 1"/>
    <property type="match status" value="1"/>
</dbReference>
<evidence type="ECO:0000313" key="2">
    <source>
        <dbReference type="EMBL" id="EKD03962.1"/>
    </source>
</evidence>
<dbReference type="PANTHER" id="PTHR35332:SF2">
    <property type="entry name" value="REGULATION OF ENOLASE PROTEIN 1"/>
    <property type="match status" value="1"/>
</dbReference>
<evidence type="ECO:0000256" key="1">
    <source>
        <dbReference type="SAM" id="MobiDB-lite"/>
    </source>
</evidence>
<feature type="compositionally biased region" description="Pro residues" evidence="1">
    <location>
        <begin position="49"/>
        <end position="58"/>
    </location>
</feature>
<evidence type="ECO:0000313" key="3">
    <source>
        <dbReference type="Proteomes" id="UP000006757"/>
    </source>
</evidence>
<dbReference type="Pfam" id="PF07081">
    <property type="entry name" value="DUF1349"/>
    <property type="match status" value="1"/>
</dbReference>